<protein>
    <submittedName>
        <fullName evidence="1">Uncharacterized protein</fullName>
    </submittedName>
</protein>
<reference evidence="1 2" key="1">
    <citation type="journal article" date="2014" name="Am. J. Bot.">
        <title>Genome assembly and annotation for red clover (Trifolium pratense; Fabaceae).</title>
        <authorList>
            <person name="Istvanek J."/>
            <person name="Jaros M."/>
            <person name="Krenek A."/>
            <person name="Repkova J."/>
        </authorList>
    </citation>
    <scope>NUCLEOTIDE SEQUENCE [LARGE SCALE GENOMIC DNA]</scope>
    <source>
        <strain evidence="2">cv. Tatra</strain>
        <tissue evidence="1">Young leaves</tissue>
    </source>
</reference>
<proteinExistence type="predicted"/>
<name>A0A2K3JTG2_TRIPR</name>
<organism evidence="1 2">
    <name type="scientific">Trifolium pratense</name>
    <name type="common">Red clover</name>
    <dbReference type="NCBI Taxonomy" id="57577"/>
    <lineage>
        <taxon>Eukaryota</taxon>
        <taxon>Viridiplantae</taxon>
        <taxon>Streptophyta</taxon>
        <taxon>Embryophyta</taxon>
        <taxon>Tracheophyta</taxon>
        <taxon>Spermatophyta</taxon>
        <taxon>Magnoliopsida</taxon>
        <taxon>eudicotyledons</taxon>
        <taxon>Gunneridae</taxon>
        <taxon>Pentapetalae</taxon>
        <taxon>rosids</taxon>
        <taxon>fabids</taxon>
        <taxon>Fabales</taxon>
        <taxon>Fabaceae</taxon>
        <taxon>Papilionoideae</taxon>
        <taxon>50 kb inversion clade</taxon>
        <taxon>NPAAA clade</taxon>
        <taxon>Hologalegina</taxon>
        <taxon>IRL clade</taxon>
        <taxon>Trifolieae</taxon>
        <taxon>Trifolium</taxon>
    </lineage>
</organism>
<gene>
    <name evidence="1" type="ORF">L195_g058642</name>
</gene>
<evidence type="ECO:0000313" key="1">
    <source>
        <dbReference type="EMBL" id="PNX57332.1"/>
    </source>
</evidence>
<accession>A0A2K3JTG2</accession>
<comment type="caution">
    <text evidence="1">The sequence shown here is derived from an EMBL/GenBank/DDBJ whole genome shotgun (WGS) entry which is preliminary data.</text>
</comment>
<dbReference type="AlphaFoldDB" id="A0A2K3JTG2"/>
<sequence length="130" mass="15161">MQCSRSRAIPAGSQRSVRLGAFPLQVRWERHSYSSRPLQLASQWSRAGRRLLNLIDSSKGTIGFYIFCWRLMIWWIWNKATPGRDVPTRRAIDGVVSAAGHARRDREGIYMPCFLLLSRQREKGEEERER</sequence>
<evidence type="ECO:0000313" key="2">
    <source>
        <dbReference type="Proteomes" id="UP000236291"/>
    </source>
</evidence>
<reference evidence="1 2" key="2">
    <citation type="journal article" date="2017" name="Front. Plant Sci.">
        <title>Gene Classification and Mining of Molecular Markers Useful in Red Clover (Trifolium pratense) Breeding.</title>
        <authorList>
            <person name="Istvanek J."/>
            <person name="Dluhosova J."/>
            <person name="Dluhos P."/>
            <person name="Patkova L."/>
            <person name="Nedelnik J."/>
            <person name="Repkova J."/>
        </authorList>
    </citation>
    <scope>NUCLEOTIDE SEQUENCE [LARGE SCALE GENOMIC DNA]</scope>
    <source>
        <strain evidence="2">cv. Tatra</strain>
        <tissue evidence="1">Young leaves</tissue>
    </source>
</reference>
<dbReference type="EMBL" id="ASHM01123123">
    <property type="protein sequence ID" value="PNX57332.1"/>
    <property type="molecule type" value="Genomic_DNA"/>
</dbReference>
<dbReference type="Proteomes" id="UP000236291">
    <property type="component" value="Unassembled WGS sequence"/>
</dbReference>